<comment type="caution">
    <text evidence="2">The sequence shown here is derived from an EMBL/GenBank/DDBJ whole genome shotgun (WGS) entry which is preliminary data.</text>
</comment>
<evidence type="ECO:0000313" key="3">
    <source>
        <dbReference type="Proteomes" id="UP001602119"/>
    </source>
</evidence>
<name>A0ABW6V015_MICFU</name>
<evidence type="ECO:0000256" key="1">
    <source>
        <dbReference type="SAM" id="SignalP"/>
    </source>
</evidence>
<feature type="signal peptide" evidence="1">
    <location>
        <begin position="1"/>
        <end position="24"/>
    </location>
</feature>
<dbReference type="RefSeq" id="WP_387341090.1">
    <property type="nucleotide sequence ID" value="NZ_JBIAXI010000004.1"/>
</dbReference>
<accession>A0ABW6V015</accession>
<keyword evidence="3" id="KW-1185">Reference proteome</keyword>
<dbReference type="EMBL" id="JBIAXI010000004">
    <property type="protein sequence ID" value="MFF4772654.1"/>
    <property type="molecule type" value="Genomic_DNA"/>
</dbReference>
<protein>
    <submittedName>
        <fullName evidence="2">Uncharacterized protein</fullName>
    </submittedName>
</protein>
<dbReference type="PROSITE" id="PS51257">
    <property type="entry name" value="PROKAR_LIPOPROTEIN"/>
    <property type="match status" value="1"/>
</dbReference>
<evidence type="ECO:0000313" key="2">
    <source>
        <dbReference type="EMBL" id="MFF4772654.1"/>
    </source>
</evidence>
<keyword evidence="1" id="KW-0732">Signal</keyword>
<gene>
    <name evidence="2" type="ORF">ACFY05_07320</name>
</gene>
<dbReference type="Proteomes" id="UP001602119">
    <property type="component" value="Unassembled WGS sequence"/>
</dbReference>
<sequence>MARVMATGAAAALLLAGLAGCGGAGPDGARPDGKAADGTAAAGTGVDGTGVDGKIVMCHFSEVPLWALREGRPATELGPVGRAALKGTEVRRIDDLDTWTVVEESHTRLALIRELARPQVQGDGMVFTHEFLDVERFGDPDADGRPGWHSRASGRCDLRRDLGELGVADVTLDPAAPPPGPGSRRISVLVHERDCASGQQADGRIRLLGVEPTAAEVRVVLGVRRVDGYVTCQPNPATPFTVELDEPLGERVLTDASVYPPRPISLPVTAGRP</sequence>
<organism evidence="2 3">
    <name type="scientific">Microtetraspora fusca</name>
    <dbReference type="NCBI Taxonomy" id="1997"/>
    <lineage>
        <taxon>Bacteria</taxon>
        <taxon>Bacillati</taxon>
        <taxon>Actinomycetota</taxon>
        <taxon>Actinomycetes</taxon>
        <taxon>Streptosporangiales</taxon>
        <taxon>Streptosporangiaceae</taxon>
        <taxon>Microtetraspora</taxon>
    </lineage>
</organism>
<reference evidence="2 3" key="1">
    <citation type="submission" date="2024-10" db="EMBL/GenBank/DDBJ databases">
        <title>The Natural Products Discovery Center: Release of the First 8490 Sequenced Strains for Exploring Actinobacteria Biosynthetic Diversity.</title>
        <authorList>
            <person name="Kalkreuter E."/>
            <person name="Kautsar S.A."/>
            <person name="Yang D."/>
            <person name="Bader C.D."/>
            <person name="Teijaro C.N."/>
            <person name="Fluegel L."/>
            <person name="Davis C.M."/>
            <person name="Simpson J.R."/>
            <person name="Lauterbach L."/>
            <person name="Steele A.D."/>
            <person name="Gui C."/>
            <person name="Meng S."/>
            <person name="Li G."/>
            <person name="Viehrig K."/>
            <person name="Ye F."/>
            <person name="Su P."/>
            <person name="Kiefer A.F."/>
            <person name="Nichols A."/>
            <person name="Cepeda A.J."/>
            <person name="Yan W."/>
            <person name="Fan B."/>
            <person name="Jiang Y."/>
            <person name="Adhikari A."/>
            <person name="Zheng C.-J."/>
            <person name="Schuster L."/>
            <person name="Cowan T.M."/>
            <person name="Smanski M.J."/>
            <person name="Chevrette M.G."/>
            <person name="De Carvalho L.P.S."/>
            <person name="Shen B."/>
        </authorList>
    </citation>
    <scope>NUCLEOTIDE SEQUENCE [LARGE SCALE GENOMIC DNA]</scope>
    <source>
        <strain evidence="2 3">NPDC001281</strain>
    </source>
</reference>
<feature type="chain" id="PRO_5045183730" evidence="1">
    <location>
        <begin position="25"/>
        <end position="273"/>
    </location>
</feature>
<proteinExistence type="predicted"/>